<protein>
    <recommendedName>
        <fullName evidence="8">Sphingolipid delta(4)-desaturase</fullName>
        <ecNumber evidence="8">1.14.19.17</ecNumber>
    </recommendedName>
</protein>
<evidence type="ECO:0000256" key="3">
    <source>
        <dbReference type="ARBA" id="ARBA00022692"/>
    </source>
</evidence>
<keyword evidence="5 8" id="KW-0560">Oxidoreductase</keyword>
<sequence>MTTITHRKSRIAVDTTTPDASPENLAQLKDFYWTRESEPHVLRRKQILAKYPQVTKLCGHEPLTKYIATGVVLLQFLSAYVLRDTHPLSWKFVAWAYVVGATANQNVFLAIHELSHNLGFKKPMHNRLFSIFNNLPIGIPYAASFQPYHQLHHKFMGDDALDTDLPTRFEAVVLSNVLGKAFFATFQILFYAFRPMCVTQIKFTAVHLLNVMVQLAVDFLVVRHWGWYAMFYFLMSSFLAGSLHPTAGHFIAEHYVLNPSYPATKNADPSTRTLAANLQPETFSYYGPLNFFTWNVGLHNEHHDFPFVPWTRLHTLRDIAREFYEPLPQIDSWVMVIVSFVSGRNIELWNRVRRENETKLSLDEKKKQTEYN</sequence>
<evidence type="ECO:0000256" key="5">
    <source>
        <dbReference type="ARBA" id="ARBA00023002"/>
    </source>
</evidence>
<evidence type="ECO:0000256" key="1">
    <source>
        <dbReference type="ARBA" id="ARBA00004141"/>
    </source>
</evidence>
<evidence type="ECO:0000256" key="6">
    <source>
        <dbReference type="ARBA" id="ARBA00023098"/>
    </source>
</evidence>
<keyword evidence="4 9" id="KW-1133">Transmembrane helix</keyword>
<dbReference type="RefSeq" id="XP_018986976.1">
    <property type="nucleotide sequence ID" value="XM_019126896.1"/>
</dbReference>
<feature type="domain" description="Sphingolipid delta4-desaturase N-terminal" evidence="10">
    <location>
        <begin position="26"/>
        <end position="64"/>
    </location>
</feature>
<feature type="transmembrane region" description="Helical" evidence="9">
    <location>
        <begin position="171"/>
        <end position="193"/>
    </location>
</feature>
<dbReference type="PIRSF" id="PIRSF017228">
    <property type="entry name" value="Sphnglp_dlt4_des"/>
    <property type="match status" value="1"/>
</dbReference>
<accession>A0A1E3QVG2</accession>
<keyword evidence="3 9" id="KW-0812">Transmembrane</keyword>
<gene>
    <name evidence="11" type="ORF">BABINDRAFT_11763</name>
</gene>
<dbReference type="GeneID" id="30144750"/>
<dbReference type="InterPro" id="IPR011388">
    <property type="entry name" value="DES1/DES2"/>
</dbReference>
<dbReference type="GO" id="GO:0042284">
    <property type="term" value="F:sphingolipid delta-4 desaturase activity"/>
    <property type="evidence" value="ECO:0007669"/>
    <property type="project" value="UniProtKB-UniRule"/>
</dbReference>
<evidence type="ECO:0000256" key="9">
    <source>
        <dbReference type="SAM" id="Phobius"/>
    </source>
</evidence>
<dbReference type="Pfam" id="PF08557">
    <property type="entry name" value="Lipid_DES"/>
    <property type="match status" value="1"/>
</dbReference>
<organism evidence="11 12">
    <name type="scientific">Babjeviella inositovora NRRL Y-12698</name>
    <dbReference type="NCBI Taxonomy" id="984486"/>
    <lineage>
        <taxon>Eukaryota</taxon>
        <taxon>Fungi</taxon>
        <taxon>Dikarya</taxon>
        <taxon>Ascomycota</taxon>
        <taxon>Saccharomycotina</taxon>
        <taxon>Pichiomycetes</taxon>
        <taxon>Serinales incertae sedis</taxon>
        <taxon>Babjeviella</taxon>
    </lineage>
</organism>
<proteinExistence type="inferred from homology"/>
<comment type="subcellular location">
    <subcellularLocation>
        <location evidence="1">Membrane</location>
        <topology evidence="1">Multi-pass membrane protein</topology>
    </subcellularLocation>
</comment>
<dbReference type="SMART" id="SM01269">
    <property type="entry name" value="Lipid_DES"/>
    <property type="match status" value="1"/>
</dbReference>
<dbReference type="AlphaFoldDB" id="A0A1E3QVG2"/>
<comment type="function">
    <text evidence="8">Delta(4)-fatty-acid desaturase which introduces a double bond at the 4-position in the long-chain base (LCB) of ceramides.</text>
</comment>
<dbReference type="Proteomes" id="UP000094336">
    <property type="component" value="Unassembled WGS sequence"/>
</dbReference>
<dbReference type="STRING" id="984486.A0A1E3QVG2"/>
<evidence type="ECO:0000256" key="4">
    <source>
        <dbReference type="ARBA" id="ARBA00022989"/>
    </source>
</evidence>
<keyword evidence="6 8" id="KW-0443">Lipid metabolism</keyword>
<dbReference type="UniPathway" id="UPA00222"/>
<dbReference type="Pfam" id="PF00487">
    <property type="entry name" value="FA_desaturase"/>
    <property type="match status" value="1"/>
</dbReference>
<evidence type="ECO:0000259" key="10">
    <source>
        <dbReference type="SMART" id="SM01269"/>
    </source>
</evidence>
<dbReference type="PANTHER" id="PTHR12879">
    <property type="entry name" value="SPHINGOLIPID DELTA 4 DESATURASE/C-4 HYDROXYLASE PROTEIN DES2"/>
    <property type="match status" value="1"/>
</dbReference>
<dbReference type="GO" id="GO:0046513">
    <property type="term" value="P:ceramide biosynthetic process"/>
    <property type="evidence" value="ECO:0007669"/>
    <property type="project" value="TreeGrafter"/>
</dbReference>
<dbReference type="InterPro" id="IPR013866">
    <property type="entry name" value="Sphingolipid_d4-desaturase_N"/>
</dbReference>
<keyword evidence="8" id="KW-0746">Sphingolipid metabolism</keyword>
<evidence type="ECO:0000256" key="8">
    <source>
        <dbReference type="PIRNR" id="PIRNR017228"/>
    </source>
</evidence>
<dbReference type="GO" id="GO:0016020">
    <property type="term" value="C:membrane"/>
    <property type="evidence" value="ECO:0007669"/>
    <property type="project" value="UniProtKB-SubCell"/>
</dbReference>
<evidence type="ECO:0000313" key="12">
    <source>
        <dbReference type="Proteomes" id="UP000094336"/>
    </source>
</evidence>
<comment type="catalytic activity">
    <reaction evidence="8">
        <text>an N-acylsphinganine + 2 Fe(II)-[cytochrome b5] + O2 + 2 H(+) = an N-acylsphing-4-enine + 2 Fe(III)-[cytochrome b5] + 2 H2O</text>
        <dbReference type="Rhea" id="RHEA:46544"/>
        <dbReference type="Rhea" id="RHEA-COMP:10438"/>
        <dbReference type="Rhea" id="RHEA-COMP:10439"/>
        <dbReference type="ChEBI" id="CHEBI:15377"/>
        <dbReference type="ChEBI" id="CHEBI:15378"/>
        <dbReference type="ChEBI" id="CHEBI:15379"/>
        <dbReference type="ChEBI" id="CHEBI:29033"/>
        <dbReference type="ChEBI" id="CHEBI:29034"/>
        <dbReference type="ChEBI" id="CHEBI:31488"/>
        <dbReference type="ChEBI" id="CHEBI:52639"/>
        <dbReference type="EC" id="1.14.19.17"/>
    </reaction>
</comment>
<dbReference type="CDD" id="cd03508">
    <property type="entry name" value="Delta4-sphingolipid-FADS-like"/>
    <property type="match status" value="1"/>
</dbReference>
<keyword evidence="7 8" id="KW-0472">Membrane</keyword>
<dbReference type="OrthoDB" id="200948at2759"/>
<dbReference type="EMBL" id="KV454427">
    <property type="protein sequence ID" value="ODQ81648.1"/>
    <property type="molecule type" value="Genomic_DNA"/>
</dbReference>
<evidence type="ECO:0000313" key="11">
    <source>
        <dbReference type="EMBL" id="ODQ81648.1"/>
    </source>
</evidence>
<dbReference type="PANTHER" id="PTHR12879:SF8">
    <property type="entry name" value="SPHINGOLIPID DELTA(4)-DESATURASE DES1"/>
    <property type="match status" value="1"/>
</dbReference>
<evidence type="ECO:0000256" key="7">
    <source>
        <dbReference type="ARBA" id="ARBA00023136"/>
    </source>
</evidence>
<dbReference type="InterPro" id="IPR005804">
    <property type="entry name" value="FA_desaturase_dom"/>
</dbReference>
<dbReference type="EC" id="1.14.19.17" evidence="8"/>
<reference evidence="12" key="1">
    <citation type="submission" date="2016-05" db="EMBL/GenBank/DDBJ databases">
        <title>Comparative genomics of biotechnologically important yeasts.</title>
        <authorList>
            <consortium name="DOE Joint Genome Institute"/>
            <person name="Riley R."/>
            <person name="Haridas S."/>
            <person name="Wolfe K.H."/>
            <person name="Lopes M.R."/>
            <person name="Hittinger C.T."/>
            <person name="Goker M."/>
            <person name="Salamov A."/>
            <person name="Wisecaver J."/>
            <person name="Long T.M."/>
            <person name="Aerts A.L."/>
            <person name="Barry K."/>
            <person name="Choi C."/>
            <person name="Clum A."/>
            <person name="Coughlan A.Y."/>
            <person name="Deshpande S."/>
            <person name="Douglass A.P."/>
            <person name="Hanson S.J."/>
            <person name="Klenk H.-P."/>
            <person name="Labutti K."/>
            <person name="Lapidus A."/>
            <person name="Lindquist E."/>
            <person name="Lipzen A."/>
            <person name="Meier-Kolthoff J.P."/>
            <person name="Ohm R.A."/>
            <person name="Otillar R.P."/>
            <person name="Pangilinan J."/>
            <person name="Peng Y."/>
            <person name="Rokas A."/>
            <person name="Rosa C.A."/>
            <person name="Scheuner C."/>
            <person name="Sibirny A.A."/>
            <person name="Slot J.C."/>
            <person name="Stielow J.B."/>
            <person name="Sun H."/>
            <person name="Kurtzman C.P."/>
            <person name="Blackwell M."/>
            <person name="Grigoriev I.V."/>
            <person name="Jeffries T.W."/>
        </authorList>
    </citation>
    <scope>NUCLEOTIDE SEQUENCE [LARGE SCALE GENOMIC DNA]</scope>
    <source>
        <strain evidence="12">NRRL Y-12698</strain>
    </source>
</reference>
<feature type="transmembrane region" description="Helical" evidence="9">
    <location>
        <begin position="205"/>
        <end position="225"/>
    </location>
</feature>
<feature type="transmembrane region" description="Helical" evidence="9">
    <location>
        <begin position="131"/>
        <end position="151"/>
    </location>
</feature>
<name>A0A1E3QVG2_9ASCO</name>
<comment type="similarity">
    <text evidence="2 8">Belongs to the fatty acid desaturase type 1 family. DEGS subfamily.</text>
</comment>
<comment type="pathway">
    <text evidence="8">Lipid metabolism; sphingolipid metabolism.</text>
</comment>
<evidence type="ECO:0000256" key="2">
    <source>
        <dbReference type="ARBA" id="ARBA00006146"/>
    </source>
</evidence>
<keyword evidence="12" id="KW-1185">Reference proteome</keyword>